<dbReference type="EC" id="3.1.-.-" evidence="1"/>
<protein>
    <submittedName>
        <fullName evidence="1">mRNA interferase HigB</fullName>
        <ecNumber evidence="1">3.1.-.-</ecNumber>
    </submittedName>
</protein>
<dbReference type="OrthoDB" id="9799912at2"/>
<organism evidence="1 2">
    <name type="scientific">Silvibacterium bohemicum</name>
    <dbReference type="NCBI Taxonomy" id="1577686"/>
    <lineage>
        <taxon>Bacteria</taxon>
        <taxon>Pseudomonadati</taxon>
        <taxon>Acidobacteriota</taxon>
        <taxon>Terriglobia</taxon>
        <taxon>Terriglobales</taxon>
        <taxon>Acidobacteriaceae</taxon>
        <taxon>Silvibacterium</taxon>
    </lineage>
</organism>
<keyword evidence="1" id="KW-0378">Hydrolase</keyword>
<evidence type="ECO:0000313" key="2">
    <source>
        <dbReference type="Proteomes" id="UP000538666"/>
    </source>
</evidence>
<dbReference type="GO" id="GO:0016787">
    <property type="term" value="F:hydrolase activity"/>
    <property type="evidence" value="ECO:0007669"/>
    <property type="project" value="UniProtKB-KW"/>
</dbReference>
<proteinExistence type="predicted"/>
<gene>
    <name evidence="1" type="ORF">HNQ77_004254</name>
</gene>
<comment type="caution">
    <text evidence="1">The sequence shown here is derived from an EMBL/GenBank/DDBJ whole genome shotgun (WGS) entry which is preliminary data.</text>
</comment>
<dbReference type="GO" id="GO:0110001">
    <property type="term" value="C:toxin-antitoxin complex"/>
    <property type="evidence" value="ECO:0007669"/>
    <property type="project" value="InterPro"/>
</dbReference>
<keyword evidence="2" id="KW-1185">Reference proteome</keyword>
<dbReference type="RefSeq" id="WP_050058265.1">
    <property type="nucleotide sequence ID" value="NZ_JACHEK010000009.1"/>
</dbReference>
<dbReference type="InterPro" id="IPR018669">
    <property type="entry name" value="Toxin_HigB"/>
</dbReference>
<dbReference type="Proteomes" id="UP000538666">
    <property type="component" value="Unassembled WGS sequence"/>
</dbReference>
<sequence length="109" mass="12970">MHIVTRRHLREAIDCYPDAADEIAAWAAIVEAVRWHNFVELRAMFTDADSVEGYVVFNIRQNRYRLITVIHYAKSTKESQTQGHVYIRSFLTHKQYDNPRNWDKRFATK</sequence>
<dbReference type="Pfam" id="PF09907">
    <property type="entry name" value="HigB_toxin"/>
    <property type="match status" value="1"/>
</dbReference>
<dbReference type="GO" id="GO:0003723">
    <property type="term" value="F:RNA binding"/>
    <property type="evidence" value="ECO:0007669"/>
    <property type="project" value="InterPro"/>
</dbReference>
<dbReference type="AlphaFoldDB" id="A0A841JY56"/>
<reference evidence="1 2" key="1">
    <citation type="submission" date="2020-08" db="EMBL/GenBank/DDBJ databases">
        <title>Genomic Encyclopedia of Type Strains, Phase IV (KMG-IV): sequencing the most valuable type-strain genomes for metagenomic binning, comparative biology and taxonomic classification.</title>
        <authorList>
            <person name="Goeker M."/>
        </authorList>
    </citation>
    <scope>NUCLEOTIDE SEQUENCE [LARGE SCALE GENOMIC DNA]</scope>
    <source>
        <strain evidence="1 2">DSM 103733</strain>
    </source>
</reference>
<accession>A0A841JY56</accession>
<dbReference type="EMBL" id="JACHEK010000009">
    <property type="protein sequence ID" value="MBB6146282.1"/>
    <property type="molecule type" value="Genomic_DNA"/>
</dbReference>
<evidence type="ECO:0000313" key="1">
    <source>
        <dbReference type="EMBL" id="MBB6146282.1"/>
    </source>
</evidence>
<dbReference type="GO" id="GO:0004519">
    <property type="term" value="F:endonuclease activity"/>
    <property type="evidence" value="ECO:0007669"/>
    <property type="project" value="InterPro"/>
</dbReference>
<name>A0A841JY56_9BACT</name>